<name>A0AAW0A701_9AGAR</name>
<proteinExistence type="predicted"/>
<dbReference type="AlphaFoldDB" id="A0AAW0A701"/>
<dbReference type="Proteomes" id="UP001362999">
    <property type="component" value="Unassembled WGS sequence"/>
</dbReference>
<organism evidence="1 2">
    <name type="scientific">Favolaschia claudopus</name>
    <dbReference type="NCBI Taxonomy" id="2862362"/>
    <lineage>
        <taxon>Eukaryota</taxon>
        <taxon>Fungi</taxon>
        <taxon>Dikarya</taxon>
        <taxon>Basidiomycota</taxon>
        <taxon>Agaricomycotina</taxon>
        <taxon>Agaricomycetes</taxon>
        <taxon>Agaricomycetidae</taxon>
        <taxon>Agaricales</taxon>
        <taxon>Marasmiineae</taxon>
        <taxon>Mycenaceae</taxon>
        <taxon>Favolaschia</taxon>
    </lineage>
</organism>
<sequence length="216" mass="24237">MRLSFRSGRRPLLPRTKMKTRSPWFSSRASSTLLAVAVTSLHVLAQSADAFPPLKSVVGGVRALCDIAQRAKHFKVEAIEVALRSKDILDIIADAVPDGSQIPQPMLQSINRFTLLLDDVRLEMEQLARTGMTARLLHVDRNEQTLRSLRVRLDNAYQDLLAASALRVEVQQAQLVLVQSQLVEDRDKIVQRQNVTLDATKAIIFYSRLSVFLARP</sequence>
<dbReference type="Gene3D" id="1.20.930.20">
    <property type="entry name" value="Adaptor protein Cbl, N-terminal domain"/>
    <property type="match status" value="1"/>
</dbReference>
<accession>A0AAW0A701</accession>
<protein>
    <submittedName>
        <fullName evidence="1">Uncharacterized protein</fullName>
    </submittedName>
</protein>
<evidence type="ECO:0000313" key="2">
    <source>
        <dbReference type="Proteomes" id="UP001362999"/>
    </source>
</evidence>
<evidence type="ECO:0000313" key="1">
    <source>
        <dbReference type="EMBL" id="KAK7001886.1"/>
    </source>
</evidence>
<dbReference type="EMBL" id="JAWWNJ010000081">
    <property type="protein sequence ID" value="KAK7001886.1"/>
    <property type="molecule type" value="Genomic_DNA"/>
</dbReference>
<comment type="caution">
    <text evidence="1">The sequence shown here is derived from an EMBL/GenBank/DDBJ whole genome shotgun (WGS) entry which is preliminary data.</text>
</comment>
<keyword evidence="2" id="KW-1185">Reference proteome</keyword>
<reference evidence="1 2" key="1">
    <citation type="journal article" date="2024" name="J Genomics">
        <title>Draft genome sequencing and assembly of Favolaschia claudopus CIRM-BRFM 2984 isolated from oak limbs.</title>
        <authorList>
            <person name="Navarro D."/>
            <person name="Drula E."/>
            <person name="Chaduli D."/>
            <person name="Cazenave R."/>
            <person name="Ahrendt S."/>
            <person name="Wang J."/>
            <person name="Lipzen A."/>
            <person name="Daum C."/>
            <person name="Barry K."/>
            <person name="Grigoriev I.V."/>
            <person name="Favel A."/>
            <person name="Rosso M.N."/>
            <person name="Martin F."/>
        </authorList>
    </citation>
    <scope>NUCLEOTIDE SEQUENCE [LARGE SCALE GENOMIC DNA]</scope>
    <source>
        <strain evidence="1 2">CIRM-BRFM 2984</strain>
    </source>
</reference>
<dbReference type="CDD" id="cd21037">
    <property type="entry name" value="MLKL_NTD"/>
    <property type="match status" value="1"/>
</dbReference>
<dbReference type="InterPro" id="IPR036537">
    <property type="entry name" value="Adaptor_Cbl_N_dom_sf"/>
</dbReference>
<dbReference type="InterPro" id="IPR059179">
    <property type="entry name" value="MLKL-like_MCAfunc"/>
</dbReference>
<gene>
    <name evidence="1" type="ORF">R3P38DRAFT_1774583</name>
</gene>
<dbReference type="GO" id="GO:0007166">
    <property type="term" value="P:cell surface receptor signaling pathway"/>
    <property type="evidence" value="ECO:0007669"/>
    <property type="project" value="InterPro"/>
</dbReference>